<evidence type="ECO:0000256" key="4">
    <source>
        <dbReference type="SAM" id="MobiDB-lite"/>
    </source>
</evidence>
<dbReference type="EMBL" id="CAJNOM010000585">
    <property type="protein sequence ID" value="CAF1511587.1"/>
    <property type="molecule type" value="Genomic_DNA"/>
</dbReference>
<feature type="compositionally biased region" description="Polar residues" evidence="4">
    <location>
        <begin position="322"/>
        <end position="338"/>
    </location>
</feature>
<evidence type="ECO:0000259" key="6">
    <source>
        <dbReference type="Pfam" id="PF04500"/>
    </source>
</evidence>
<dbReference type="InterPro" id="IPR007588">
    <property type="entry name" value="Znf_FLYWCH"/>
</dbReference>
<keyword evidence="8" id="KW-1185">Reference proteome</keyword>
<evidence type="ECO:0000256" key="1">
    <source>
        <dbReference type="ARBA" id="ARBA00022723"/>
    </source>
</evidence>
<keyword evidence="3" id="KW-0862">Zinc</keyword>
<keyword evidence="1" id="KW-0479">Metal-binding</keyword>
<keyword evidence="2" id="KW-0863">Zinc-finger</keyword>
<feature type="compositionally biased region" description="Low complexity" evidence="4">
    <location>
        <begin position="469"/>
        <end position="478"/>
    </location>
</feature>
<proteinExistence type="predicted"/>
<feature type="compositionally biased region" description="Basic and acidic residues" evidence="4">
    <location>
        <begin position="359"/>
        <end position="368"/>
    </location>
</feature>
<feature type="region of interest" description="Disordered" evidence="4">
    <location>
        <begin position="457"/>
        <end position="478"/>
    </location>
</feature>
<dbReference type="Proteomes" id="UP000663832">
    <property type="component" value="Unassembled WGS sequence"/>
</dbReference>
<feature type="domain" description="FLYWCH-type" evidence="6">
    <location>
        <begin position="16"/>
        <end position="74"/>
    </location>
</feature>
<protein>
    <recommendedName>
        <fullName evidence="6">FLYWCH-type domain-containing protein</fullName>
    </recommendedName>
</protein>
<keyword evidence="5" id="KW-0812">Transmembrane</keyword>
<comment type="caution">
    <text evidence="7">The sequence shown here is derived from an EMBL/GenBank/DDBJ whole genome shotgun (WGS) entry which is preliminary data.</text>
</comment>
<dbReference type="OrthoDB" id="10006659at2759"/>
<sequence length="478" mass="56011">MAEDIDDNQLKEYFVVETKRHKPCLIFRGYRYVQDKIQNRTIYWRCEDRAHCNGRAHQLVGNGSIPILTIKHNHQSIIDNITTNETTIINSHSRQRRRRQDLKTSYYQSNNEEESPYLLVRLMDLKLYEWKPQVLDKMERALDAELKYTDEKKGVACKTIDFEEEAGYPKQDARFLDLSFRGICTDEKGQQHSIDKDLITKAIIRRKDEVNAAITAHVFRIGNVQIYARNRNKLNLIIIPASIGFVTFLFVLTFFLRRMRNAQKHRHIVAELQKKKEATLKKAQTIANIDPQANDKQRLLQLDPTVVGKVSDTMGSPKEFTNEQSSTPSRSNATNTSELRFFNRDYQGTVPSATSVENRMPHHNREEDTSFQTQRSFKSSRERMHVPFESEPRYSPTHPPYQYEPQYPEMVSMHEQHPRVVVRTIRDDGNYPAYHQQPYEESSKTFVSIPVQIEHSNSHQRFVPPPYHSDPYYPHVNS</sequence>
<dbReference type="AlphaFoldDB" id="A0A815UB42"/>
<evidence type="ECO:0000256" key="3">
    <source>
        <dbReference type="ARBA" id="ARBA00022833"/>
    </source>
</evidence>
<feature type="region of interest" description="Disordered" evidence="4">
    <location>
        <begin position="311"/>
        <end position="382"/>
    </location>
</feature>
<gene>
    <name evidence="7" type="ORF">QVE165_LOCUS44162</name>
</gene>
<reference evidence="7" key="1">
    <citation type="submission" date="2021-02" db="EMBL/GenBank/DDBJ databases">
        <authorList>
            <person name="Nowell W R."/>
        </authorList>
    </citation>
    <scope>NUCLEOTIDE SEQUENCE</scope>
</reference>
<dbReference type="GO" id="GO:0008270">
    <property type="term" value="F:zinc ion binding"/>
    <property type="evidence" value="ECO:0007669"/>
    <property type="project" value="UniProtKB-KW"/>
</dbReference>
<organism evidence="7 8">
    <name type="scientific">Adineta steineri</name>
    <dbReference type="NCBI Taxonomy" id="433720"/>
    <lineage>
        <taxon>Eukaryota</taxon>
        <taxon>Metazoa</taxon>
        <taxon>Spiralia</taxon>
        <taxon>Gnathifera</taxon>
        <taxon>Rotifera</taxon>
        <taxon>Eurotatoria</taxon>
        <taxon>Bdelloidea</taxon>
        <taxon>Adinetida</taxon>
        <taxon>Adinetidae</taxon>
        <taxon>Adineta</taxon>
    </lineage>
</organism>
<evidence type="ECO:0000313" key="7">
    <source>
        <dbReference type="EMBL" id="CAF1511587.1"/>
    </source>
</evidence>
<accession>A0A815UB42</accession>
<name>A0A815UB42_9BILA</name>
<evidence type="ECO:0000256" key="5">
    <source>
        <dbReference type="SAM" id="Phobius"/>
    </source>
</evidence>
<evidence type="ECO:0000313" key="8">
    <source>
        <dbReference type="Proteomes" id="UP000663832"/>
    </source>
</evidence>
<keyword evidence="5" id="KW-0472">Membrane</keyword>
<evidence type="ECO:0000256" key="2">
    <source>
        <dbReference type="ARBA" id="ARBA00022771"/>
    </source>
</evidence>
<keyword evidence="5" id="KW-1133">Transmembrane helix</keyword>
<dbReference type="Pfam" id="PF04500">
    <property type="entry name" value="FLYWCH"/>
    <property type="match status" value="1"/>
</dbReference>
<dbReference type="Gene3D" id="2.20.25.240">
    <property type="match status" value="1"/>
</dbReference>
<feature type="transmembrane region" description="Helical" evidence="5">
    <location>
        <begin position="234"/>
        <end position="256"/>
    </location>
</feature>